<dbReference type="InterPro" id="IPR005149">
    <property type="entry name" value="Tscrpt_reg_PadR_N"/>
</dbReference>
<sequence>MTYRGRGPGSGFDPERFFGPDGPLGPRGPLGPGGIFGPAGPFGTGGGWGQGHGHWSGEPDPRARRGRGGGRGRARRGDVRAAILELLQGEPMNGYQLMQGIAEATEGAWAPSSGAVYPALAQLEDEGLVEQVEADGRKAYRLTDAGREAAGKGPSLLWGRGSGSEPDDPWDEEGGDQRGPGWGGPRRGRGPGHGPGGRGFGGRHGQRRTGAVLWKALGGLAMATQAVGQSGDEELGTQAAEVLDRTRRELYRMLAEAEVDRDDERADTAAAWDEEEIADGEIIDD</sequence>
<feature type="region of interest" description="Disordered" evidence="1">
    <location>
        <begin position="1"/>
        <end position="76"/>
    </location>
</feature>
<gene>
    <name evidence="3" type="ORF">DV701_08975</name>
</gene>
<dbReference type="InterPro" id="IPR036388">
    <property type="entry name" value="WH-like_DNA-bd_sf"/>
</dbReference>
<accession>A0A345NMI4</accession>
<organism evidence="3 4">
    <name type="scientific">Ornithinimicrobium avium</name>
    <dbReference type="NCBI Taxonomy" id="2283195"/>
    <lineage>
        <taxon>Bacteria</taxon>
        <taxon>Bacillati</taxon>
        <taxon>Actinomycetota</taxon>
        <taxon>Actinomycetes</taxon>
        <taxon>Micrococcales</taxon>
        <taxon>Ornithinimicrobiaceae</taxon>
        <taxon>Ornithinimicrobium</taxon>
    </lineage>
</organism>
<proteinExistence type="predicted"/>
<dbReference type="RefSeq" id="WP_114928007.1">
    <property type="nucleotide sequence ID" value="NZ_CP031229.1"/>
</dbReference>
<dbReference type="AlphaFoldDB" id="A0A345NMI4"/>
<name>A0A345NMI4_9MICO</name>
<feature type="region of interest" description="Disordered" evidence="1">
    <location>
        <begin position="145"/>
        <end position="205"/>
    </location>
</feature>
<dbReference type="PANTHER" id="PTHR43252:SF2">
    <property type="entry name" value="TRANSCRIPTION REGULATOR, PADR-LIKE FAMILY"/>
    <property type="match status" value="1"/>
</dbReference>
<feature type="compositionally biased region" description="Acidic residues" evidence="1">
    <location>
        <begin position="165"/>
        <end position="174"/>
    </location>
</feature>
<feature type="domain" description="Transcription regulator PadR N-terminal" evidence="2">
    <location>
        <begin position="83"/>
        <end position="150"/>
    </location>
</feature>
<evidence type="ECO:0000313" key="4">
    <source>
        <dbReference type="Proteomes" id="UP000253790"/>
    </source>
</evidence>
<keyword evidence="4" id="KW-1185">Reference proteome</keyword>
<evidence type="ECO:0000313" key="3">
    <source>
        <dbReference type="EMBL" id="AXH96242.1"/>
    </source>
</evidence>
<evidence type="ECO:0000259" key="2">
    <source>
        <dbReference type="Pfam" id="PF03551"/>
    </source>
</evidence>
<dbReference type="InterPro" id="IPR036390">
    <property type="entry name" value="WH_DNA-bd_sf"/>
</dbReference>
<dbReference type="Gene3D" id="1.10.10.10">
    <property type="entry name" value="Winged helix-like DNA-binding domain superfamily/Winged helix DNA-binding domain"/>
    <property type="match status" value="1"/>
</dbReference>
<feature type="compositionally biased region" description="Gly residues" evidence="1">
    <location>
        <begin position="1"/>
        <end position="10"/>
    </location>
</feature>
<reference evidence="3 4" key="1">
    <citation type="submission" date="2018-07" db="EMBL/GenBank/DDBJ databases">
        <title>Complete genome sequencing of Ornithinimicrobium sp. AMA3305.</title>
        <authorList>
            <person name="Bae J.-W."/>
        </authorList>
    </citation>
    <scope>NUCLEOTIDE SEQUENCE [LARGE SCALE GENOMIC DNA]</scope>
    <source>
        <strain evidence="3 4">AMA3305</strain>
    </source>
</reference>
<dbReference type="Pfam" id="PF03551">
    <property type="entry name" value="PadR"/>
    <property type="match status" value="1"/>
</dbReference>
<dbReference type="Proteomes" id="UP000253790">
    <property type="component" value="Chromosome"/>
</dbReference>
<feature type="compositionally biased region" description="Gly residues" evidence="1">
    <location>
        <begin position="28"/>
        <end position="54"/>
    </location>
</feature>
<dbReference type="PANTHER" id="PTHR43252">
    <property type="entry name" value="TRANSCRIPTIONAL REGULATOR YQJI"/>
    <property type="match status" value="1"/>
</dbReference>
<dbReference type="EMBL" id="CP031229">
    <property type="protein sequence ID" value="AXH96242.1"/>
    <property type="molecule type" value="Genomic_DNA"/>
</dbReference>
<dbReference type="CDD" id="cd00090">
    <property type="entry name" value="HTH_ARSR"/>
    <property type="match status" value="1"/>
</dbReference>
<feature type="compositionally biased region" description="Basic residues" evidence="1">
    <location>
        <begin position="64"/>
        <end position="74"/>
    </location>
</feature>
<protein>
    <submittedName>
        <fullName evidence="3">PadR family transcriptional regulator</fullName>
    </submittedName>
</protein>
<evidence type="ECO:0000256" key="1">
    <source>
        <dbReference type="SAM" id="MobiDB-lite"/>
    </source>
</evidence>
<feature type="compositionally biased region" description="Gly residues" evidence="1">
    <location>
        <begin position="177"/>
        <end position="203"/>
    </location>
</feature>
<dbReference type="OrthoDB" id="1683430at2"/>
<dbReference type="InterPro" id="IPR011991">
    <property type="entry name" value="ArsR-like_HTH"/>
</dbReference>
<dbReference type="KEGG" id="orn:DV701_08975"/>
<dbReference type="SUPFAM" id="SSF46785">
    <property type="entry name" value="Winged helix' DNA-binding domain"/>
    <property type="match status" value="1"/>
</dbReference>